<protein>
    <submittedName>
        <fullName evidence="1">Arsenite efflux transporter metallochaperone ArsD</fullName>
    </submittedName>
</protein>
<dbReference type="GO" id="GO:0003677">
    <property type="term" value="F:DNA binding"/>
    <property type="evidence" value="ECO:0007669"/>
    <property type="project" value="InterPro"/>
</dbReference>
<dbReference type="InterPro" id="IPR010712">
    <property type="entry name" value="Arsenical-R_ArsD"/>
</dbReference>
<dbReference type="EMBL" id="CP149782">
    <property type="protein sequence ID" value="WYF44680.1"/>
    <property type="molecule type" value="Genomic_DNA"/>
</dbReference>
<accession>A0AAU6Q2U9</accession>
<organism evidence="1">
    <name type="scientific">Deinococcus sp. VB142</name>
    <dbReference type="NCBI Taxonomy" id="3112952"/>
    <lineage>
        <taxon>Bacteria</taxon>
        <taxon>Thermotogati</taxon>
        <taxon>Deinococcota</taxon>
        <taxon>Deinococci</taxon>
        <taxon>Deinococcales</taxon>
        <taxon>Deinococcaceae</taxon>
        <taxon>Deinococcus</taxon>
    </lineage>
</organism>
<dbReference type="GO" id="GO:0046685">
    <property type="term" value="P:response to arsenic-containing substance"/>
    <property type="evidence" value="ECO:0007669"/>
    <property type="project" value="InterPro"/>
</dbReference>
<dbReference type="GO" id="GO:0045892">
    <property type="term" value="P:negative regulation of DNA-templated transcription"/>
    <property type="evidence" value="ECO:0007669"/>
    <property type="project" value="InterPro"/>
</dbReference>
<dbReference type="Pfam" id="PF06953">
    <property type="entry name" value="ArsD"/>
    <property type="match status" value="1"/>
</dbReference>
<dbReference type="NCBIfam" id="NF033727">
    <property type="entry name" value="chaperon_ArsD"/>
    <property type="match status" value="1"/>
</dbReference>
<reference evidence="1" key="1">
    <citation type="submission" date="2024-03" db="EMBL/GenBank/DDBJ databases">
        <title>Deinococcus weizhi sp. nov., isolated from human skin.</title>
        <authorList>
            <person name="Wei Z."/>
            <person name="Tian F."/>
            <person name="Yang C."/>
            <person name="Xin L.T."/>
            <person name="Wen Z.J."/>
            <person name="Lan K.C."/>
            <person name="Yu L."/>
            <person name="Zhe W."/>
            <person name="Dan F.D."/>
            <person name="Jun W."/>
            <person name="Rui Z."/>
            <person name="Yong X.J."/>
            <person name="Ting Y."/>
            <person name="Wei X."/>
            <person name="Xu Z.G."/>
            <person name="Xin Z."/>
            <person name="Dong F.G."/>
            <person name="Ni X.M."/>
            <person name="Zheng M.G."/>
            <person name="Chun Y."/>
            <person name="Qian W.X."/>
        </authorList>
    </citation>
    <scope>NUCLEOTIDE SEQUENCE</scope>
    <source>
        <strain evidence="1">VB142</strain>
    </source>
</reference>
<sequence length="131" mass="13596">MTQTATKPTQIEIFDPALCCSTGVCGTDVDQNLVTFAADAAWATAQGARLTRHNLAQEPLAFAQNAAVAQMLRVTGESALPLVLLDGQVALAGRYPTREELSRWLGLAGTGLTELTVAAPAACCGGETDCC</sequence>
<dbReference type="Gene3D" id="3.40.30.10">
    <property type="entry name" value="Glutaredoxin"/>
    <property type="match status" value="1"/>
</dbReference>
<dbReference type="AlphaFoldDB" id="A0AAU6Q2U9"/>
<name>A0AAU6Q2U9_9DEIO</name>
<gene>
    <name evidence="1" type="primary">arsD</name>
    <name evidence="1" type="ORF">WDJ50_00775</name>
</gene>
<dbReference type="RefSeq" id="WP_339095859.1">
    <property type="nucleotide sequence ID" value="NZ_CP149782.1"/>
</dbReference>
<proteinExistence type="predicted"/>
<evidence type="ECO:0000313" key="1">
    <source>
        <dbReference type="EMBL" id="WYF44680.1"/>
    </source>
</evidence>